<evidence type="ECO:0000256" key="1">
    <source>
        <dbReference type="ARBA" id="ARBA00000085"/>
    </source>
</evidence>
<comment type="subcellular location">
    <subcellularLocation>
        <location evidence="2">Membrane</location>
    </subcellularLocation>
</comment>
<dbReference type="PRINTS" id="PR00344">
    <property type="entry name" value="BCTRLSENSOR"/>
</dbReference>
<evidence type="ECO:0000256" key="2">
    <source>
        <dbReference type="ARBA" id="ARBA00004370"/>
    </source>
</evidence>
<keyword evidence="8 10" id="KW-1133">Transmembrane helix</keyword>
<evidence type="ECO:0000256" key="8">
    <source>
        <dbReference type="ARBA" id="ARBA00022989"/>
    </source>
</evidence>
<evidence type="ECO:0000256" key="10">
    <source>
        <dbReference type="SAM" id="Phobius"/>
    </source>
</evidence>
<dbReference type="PROSITE" id="PS50109">
    <property type="entry name" value="HIS_KIN"/>
    <property type="match status" value="1"/>
</dbReference>
<accession>A0A5R8Y4T8</accession>
<keyword evidence="13" id="KW-1185">Reference proteome</keyword>
<dbReference type="Pfam" id="PF02518">
    <property type="entry name" value="HATPase_c"/>
    <property type="match status" value="1"/>
</dbReference>
<proteinExistence type="predicted"/>
<evidence type="ECO:0000259" key="11">
    <source>
        <dbReference type="PROSITE" id="PS50109"/>
    </source>
</evidence>
<dbReference type="Proteomes" id="UP000308901">
    <property type="component" value="Unassembled WGS sequence"/>
</dbReference>
<dbReference type="Pfam" id="PF00512">
    <property type="entry name" value="HisKA"/>
    <property type="match status" value="1"/>
</dbReference>
<protein>
    <recommendedName>
        <fullName evidence="3">histidine kinase</fullName>
        <ecNumber evidence="3">2.7.13.3</ecNumber>
    </recommendedName>
</protein>
<evidence type="ECO:0000313" key="12">
    <source>
        <dbReference type="EMBL" id="TLP41095.1"/>
    </source>
</evidence>
<feature type="transmembrane region" description="Helical" evidence="10">
    <location>
        <begin position="12"/>
        <end position="35"/>
    </location>
</feature>
<keyword evidence="4" id="KW-0597">Phosphoprotein</keyword>
<dbReference type="PANTHER" id="PTHR45436:SF1">
    <property type="entry name" value="SENSOR PROTEIN QSEC"/>
    <property type="match status" value="1"/>
</dbReference>
<feature type="transmembrane region" description="Helical" evidence="10">
    <location>
        <begin position="161"/>
        <end position="185"/>
    </location>
</feature>
<dbReference type="EC" id="2.7.13.3" evidence="3"/>
<evidence type="ECO:0000256" key="3">
    <source>
        <dbReference type="ARBA" id="ARBA00012438"/>
    </source>
</evidence>
<dbReference type="InterPro" id="IPR036097">
    <property type="entry name" value="HisK_dim/P_sf"/>
</dbReference>
<dbReference type="Gene3D" id="1.10.287.130">
    <property type="match status" value="1"/>
</dbReference>
<dbReference type="InterPro" id="IPR050428">
    <property type="entry name" value="TCS_sensor_his_kinase"/>
</dbReference>
<dbReference type="Gene3D" id="3.30.565.10">
    <property type="entry name" value="Histidine kinase-like ATPase, C-terminal domain"/>
    <property type="match status" value="1"/>
</dbReference>
<evidence type="ECO:0000256" key="7">
    <source>
        <dbReference type="ARBA" id="ARBA00022777"/>
    </source>
</evidence>
<dbReference type="RefSeq" id="WP_138151497.1">
    <property type="nucleotide sequence ID" value="NZ_VANU01000001.1"/>
</dbReference>
<reference evidence="12 13" key="1">
    <citation type="submission" date="2019-05" db="EMBL/GenBank/DDBJ databases">
        <title>Arcobacter sp. nov., isolated from sea sediment.</title>
        <authorList>
            <person name="Kim W."/>
        </authorList>
    </citation>
    <scope>NUCLEOTIDE SEQUENCE [LARGE SCALE GENOMIC DNA]</scope>
    <source>
        <strain evidence="12 13">CAU 1517</strain>
    </source>
</reference>
<dbReference type="SUPFAM" id="SSF47384">
    <property type="entry name" value="Homodimeric domain of signal transducing histidine kinase"/>
    <property type="match status" value="1"/>
</dbReference>
<dbReference type="PANTHER" id="PTHR45436">
    <property type="entry name" value="SENSOR HISTIDINE KINASE YKOH"/>
    <property type="match status" value="1"/>
</dbReference>
<keyword evidence="7 12" id="KW-0418">Kinase</keyword>
<feature type="domain" description="Histidine kinase" evidence="11">
    <location>
        <begin position="245"/>
        <end position="457"/>
    </location>
</feature>
<dbReference type="CDD" id="cd00082">
    <property type="entry name" value="HisKA"/>
    <property type="match status" value="1"/>
</dbReference>
<organism evidence="12 13">
    <name type="scientific">Arcobacter arenosus</name>
    <dbReference type="NCBI Taxonomy" id="2576037"/>
    <lineage>
        <taxon>Bacteria</taxon>
        <taxon>Pseudomonadati</taxon>
        <taxon>Campylobacterota</taxon>
        <taxon>Epsilonproteobacteria</taxon>
        <taxon>Campylobacterales</taxon>
        <taxon>Arcobacteraceae</taxon>
        <taxon>Arcobacter</taxon>
    </lineage>
</organism>
<dbReference type="SUPFAM" id="SSF55874">
    <property type="entry name" value="ATPase domain of HSP90 chaperone/DNA topoisomerase II/histidine kinase"/>
    <property type="match status" value="1"/>
</dbReference>
<dbReference type="InterPro" id="IPR003661">
    <property type="entry name" value="HisK_dim/P_dom"/>
</dbReference>
<dbReference type="AlphaFoldDB" id="A0A5R8Y4T8"/>
<evidence type="ECO:0000256" key="4">
    <source>
        <dbReference type="ARBA" id="ARBA00022553"/>
    </source>
</evidence>
<dbReference type="Pfam" id="PF08521">
    <property type="entry name" value="2CSK_N"/>
    <property type="match status" value="1"/>
</dbReference>
<keyword evidence="5" id="KW-0808">Transferase</keyword>
<comment type="catalytic activity">
    <reaction evidence="1">
        <text>ATP + protein L-histidine = ADP + protein N-phospho-L-histidine.</text>
        <dbReference type="EC" id="2.7.13.3"/>
    </reaction>
</comment>
<evidence type="ECO:0000256" key="6">
    <source>
        <dbReference type="ARBA" id="ARBA00022692"/>
    </source>
</evidence>
<comment type="caution">
    <text evidence="12">The sequence shown here is derived from an EMBL/GenBank/DDBJ whole genome shotgun (WGS) entry which is preliminary data.</text>
</comment>
<evidence type="ECO:0000256" key="9">
    <source>
        <dbReference type="ARBA" id="ARBA00023136"/>
    </source>
</evidence>
<dbReference type="SMART" id="SM00387">
    <property type="entry name" value="HATPase_c"/>
    <property type="match status" value="1"/>
</dbReference>
<evidence type="ECO:0000256" key="5">
    <source>
        <dbReference type="ARBA" id="ARBA00022679"/>
    </source>
</evidence>
<dbReference type="InterPro" id="IPR036890">
    <property type="entry name" value="HATPase_C_sf"/>
</dbReference>
<dbReference type="InterPro" id="IPR004358">
    <property type="entry name" value="Sig_transdc_His_kin-like_C"/>
</dbReference>
<dbReference type="InterPro" id="IPR003594">
    <property type="entry name" value="HATPase_dom"/>
</dbReference>
<keyword evidence="9 10" id="KW-0472">Membrane</keyword>
<dbReference type="InterPro" id="IPR013727">
    <property type="entry name" value="2CSK_N"/>
</dbReference>
<dbReference type="EMBL" id="VANU01000001">
    <property type="protein sequence ID" value="TLP41095.1"/>
    <property type="molecule type" value="Genomic_DNA"/>
</dbReference>
<gene>
    <name evidence="12" type="ORF">FDK22_03480</name>
</gene>
<evidence type="ECO:0000313" key="13">
    <source>
        <dbReference type="Proteomes" id="UP000308901"/>
    </source>
</evidence>
<dbReference type="InterPro" id="IPR005467">
    <property type="entry name" value="His_kinase_dom"/>
</dbReference>
<dbReference type="GO" id="GO:0005886">
    <property type="term" value="C:plasma membrane"/>
    <property type="evidence" value="ECO:0007669"/>
    <property type="project" value="TreeGrafter"/>
</dbReference>
<name>A0A5R8Y4T8_9BACT</name>
<dbReference type="OrthoDB" id="9813151at2"/>
<sequence length="457" mass="52604">MDKNTTSIKSSLIAWLTFPLFIFTMILFVYIYFVLEKKVTDFFDNRLKASAKSIEYSIGIKNSKLYVDIPSFSIELLSSNDKGLIYYSVVDEDNRLLVGYESLLNKKRLVDEEVIFYNTEYNNSNLRIVSYKMSLYSAGKAYNAYITLGETIEERDENINYVLSLLLIIMVIVIVSTVLITLVAVSEGLKPLNRLKKIIKKRDERDLEPLVFNAPKEVEDIVKSINILLERSRDTIDYIEQFNSDVSHQLRTPLAEMKVKLEFLYDKDDKDYIALNSLLNNMSHITEQLLLYAKTNPNTINLKRFKKQSLNAICKEYSLKTAPRVYEKGFEFAFENIEEEIFINCDQILLESMLDNIINNALHYAVDENGNPMGTITLSLERHNNTIWLNVKDEGNGVDKKFLKTIFERYYRVDSKKSGSGLGLSIVKQIATLHKAKVQAINENGLKISLIFDLPKA</sequence>
<dbReference type="GO" id="GO:0000155">
    <property type="term" value="F:phosphorelay sensor kinase activity"/>
    <property type="evidence" value="ECO:0007669"/>
    <property type="project" value="InterPro"/>
</dbReference>
<keyword evidence="6 10" id="KW-0812">Transmembrane</keyword>